<dbReference type="AlphaFoldDB" id="A0A0L0TCW8"/>
<organism evidence="2 3">
    <name type="scientific">Allomyces macrogynus (strain ATCC 38327)</name>
    <name type="common">Allomyces javanicus var. macrogynus</name>
    <dbReference type="NCBI Taxonomy" id="578462"/>
    <lineage>
        <taxon>Eukaryota</taxon>
        <taxon>Fungi</taxon>
        <taxon>Fungi incertae sedis</taxon>
        <taxon>Blastocladiomycota</taxon>
        <taxon>Blastocladiomycetes</taxon>
        <taxon>Blastocladiales</taxon>
        <taxon>Blastocladiaceae</taxon>
        <taxon>Allomyces</taxon>
    </lineage>
</organism>
<evidence type="ECO:0000313" key="2">
    <source>
        <dbReference type="EMBL" id="KNE72582.1"/>
    </source>
</evidence>
<name>A0A0L0TCW8_ALLM3</name>
<feature type="compositionally biased region" description="Pro residues" evidence="1">
    <location>
        <begin position="288"/>
        <end position="302"/>
    </location>
</feature>
<dbReference type="OrthoDB" id="10422286at2759"/>
<reference evidence="3" key="2">
    <citation type="submission" date="2009-11" db="EMBL/GenBank/DDBJ databases">
        <title>The Genome Sequence of Allomyces macrogynus strain ATCC 38327.</title>
        <authorList>
            <consortium name="The Broad Institute Genome Sequencing Platform"/>
            <person name="Russ C."/>
            <person name="Cuomo C."/>
            <person name="Shea T."/>
            <person name="Young S.K."/>
            <person name="Zeng Q."/>
            <person name="Koehrsen M."/>
            <person name="Haas B."/>
            <person name="Borodovsky M."/>
            <person name="Guigo R."/>
            <person name="Alvarado L."/>
            <person name="Berlin A."/>
            <person name="Borenstein D."/>
            <person name="Chen Z."/>
            <person name="Engels R."/>
            <person name="Freedman E."/>
            <person name="Gellesch M."/>
            <person name="Goldberg J."/>
            <person name="Griggs A."/>
            <person name="Gujja S."/>
            <person name="Heiman D."/>
            <person name="Hepburn T."/>
            <person name="Howarth C."/>
            <person name="Jen D."/>
            <person name="Larson L."/>
            <person name="Lewis B."/>
            <person name="Mehta T."/>
            <person name="Park D."/>
            <person name="Pearson M."/>
            <person name="Roberts A."/>
            <person name="Saif S."/>
            <person name="Shenoy N."/>
            <person name="Sisk P."/>
            <person name="Stolte C."/>
            <person name="Sykes S."/>
            <person name="Walk T."/>
            <person name="White J."/>
            <person name="Yandava C."/>
            <person name="Burger G."/>
            <person name="Gray M.W."/>
            <person name="Holland P.W.H."/>
            <person name="King N."/>
            <person name="Lang F.B.F."/>
            <person name="Roger A.J."/>
            <person name="Ruiz-Trillo I."/>
            <person name="Lander E."/>
            <person name="Nusbaum C."/>
        </authorList>
    </citation>
    <scope>NUCLEOTIDE SEQUENCE [LARGE SCALE GENOMIC DNA]</scope>
    <source>
        <strain evidence="3">ATCC 38327</strain>
    </source>
</reference>
<gene>
    <name evidence="2" type="ORF">AMAG_17024</name>
</gene>
<dbReference type="VEuPathDB" id="FungiDB:AMAG_17024"/>
<accession>A0A0L0TCW8</accession>
<keyword evidence="3" id="KW-1185">Reference proteome</keyword>
<evidence type="ECO:0000256" key="1">
    <source>
        <dbReference type="SAM" id="MobiDB-lite"/>
    </source>
</evidence>
<reference evidence="2 3" key="1">
    <citation type="submission" date="2009-11" db="EMBL/GenBank/DDBJ databases">
        <title>Annotation of Allomyces macrogynus ATCC 38327.</title>
        <authorList>
            <consortium name="The Broad Institute Genome Sequencing Platform"/>
            <person name="Russ C."/>
            <person name="Cuomo C."/>
            <person name="Burger G."/>
            <person name="Gray M.W."/>
            <person name="Holland P.W.H."/>
            <person name="King N."/>
            <person name="Lang F.B.F."/>
            <person name="Roger A.J."/>
            <person name="Ruiz-Trillo I."/>
            <person name="Young S.K."/>
            <person name="Zeng Q."/>
            <person name="Gargeya S."/>
            <person name="Fitzgerald M."/>
            <person name="Haas B."/>
            <person name="Abouelleil A."/>
            <person name="Alvarado L."/>
            <person name="Arachchi H.M."/>
            <person name="Berlin A."/>
            <person name="Chapman S.B."/>
            <person name="Gearin G."/>
            <person name="Goldberg J."/>
            <person name="Griggs A."/>
            <person name="Gujja S."/>
            <person name="Hansen M."/>
            <person name="Heiman D."/>
            <person name="Howarth C."/>
            <person name="Larimer J."/>
            <person name="Lui A."/>
            <person name="MacDonald P.J.P."/>
            <person name="McCowen C."/>
            <person name="Montmayeur A."/>
            <person name="Murphy C."/>
            <person name="Neiman D."/>
            <person name="Pearson M."/>
            <person name="Priest M."/>
            <person name="Roberts A."/>
            <person name="Saif S."/>
            <person name="Shea T."/>
            <person name="Sisk P."/>
            <person name="Stolte C."/>
            <person name="Sykes S."/>
            <person name="Wortman J."/>
            <person name="Nusbaum C."/>
            <person name="Birren B."/>
        </authorList>
    </citation>
    <scope>NUCLEOTIDE SEQUENCE [LARGE SCALE GENOMIC DNA]</scope>
    <source>
        <strain evidence="2 3">ATCC 38327</strain>
    </source>
</reference>
<dbReference type="EMBL" id="GG745381">
    <property type="protein sequence ID" value="KNE72582.1"/>
    <property type="molecule type" value="Genomic_DNA"/>
</dbReference>
<proteinExistence type="predicted"/>
<protein>
    <submittedName>
        <fullName evidence="2">Uncharacterized protein</fullName>
    </submittedName>
</protein>
<feature type="compositionally biased region" description="Basic residues" evidence="1">
    <location>
        <begin position="261"/>
        <end position="273"/>
    </location>
</feature>
<sequence length="522" mass="58720">MGHMNTSTLIPFVAHLVGGSASRLTRLHSWRDRLTEAVAHLGAPQRVKIDVAQCLVHFWMPRAPGMVQAFAPAMAQDAIAPHDHPPPRALAVIFHAPRRIGDLLDVVRCNHQLPTAVLDCVGLPRIREYDELRHVYFSLHVSFSLSINHQDWCSLKRQRRYAYVSVAAEHAEHLHQLDKAWVAGKRIRVFRLHDAKSLFMFPARLMNALHAMAQRVLNDDEVDARALVSNSPQAINAESCGRGRPMYRIGPEQDASASTSRRSRSPRGSRSRFHSRERSGDGLSRPILSPPPVPTPALFVDPPPGVDPTALIPFDAHLVGGTVQDLTRLAMWRGQFMQTFTSLKCHPEHVEIDDVHNRVRFWMPRRPGMVHEVLRESGVTVAGVRVEFSPADARDVIPEHDHPPPRAVLVLFHVPYHVRVLLSALRSLRLRTDLLDCFVLPPMPAFPMLPYGFLTVHDAFADLAAGLDKMWIEGKRMRAFRIRDPRAVFANRGRLMEEVQAMARTVVADESAGQHNVPPTRE</sequence>
<feature type="region of interest" description="Disordered" evidence="1">
    <location>
        <begin position="235"/>
        <end position="302"/>
    </location>
</feature>
<evidence type="ECO:0000313" key="3">
    <source>
        <dbReference type="Proteomes" id="UP000054350"/>
    </source>
</evidence>
<dbReference type="Proteomes" id="UP000054350">
    <property type="component" value="Unassembled WGS sequence"/>
</dbReference>